<evidence type="ECO:0000256" key="11">
    <source>
        <dbReference type="ARBA" id="ARBA00049090"/>
    </source>
</evidence>
<dbReference type="InterPro" id="IPR002067">
    <property type="entry name" value="MCP"/>
</dbReference>
<evidence type="ECO:0000313" key="24">
    <source>
        <dbReference type="EMBL" id="GFS88263.1"/>
    </source>
</evidence>
<evidence type="ECO:0000256" key="7">
    <source>
        <dbReference type="ARBA" id="ARBA00022970"/>
    </source>
</evidence>
<reference evidence="24" key="1">
    <citation type="submission" date="2020-08" db="EMBL/GenBank/DDBJ databases">
        <title>Multicomponent nature underlies the extraordinary mechanical properties of spider dragline silk.</title>
        <authorList>
            <person name="Kono N."/>
            <person name="Nakamura H."/>
            <person name="Mori M."/>
            <person name="Yoshida Y."/>
            <person name="Ohtoshi R."/>
            <person name="Malay A.D."/>
            <person name="Moran D.A.P."/>
            <person name="Tomita M."/>
            <person name="Numata K."/>
            <person name="Arakawa K."/>
        </authorList>
    </citation>
    <scope>NUCLEOTIDE SEQUENCE</scope>
</reference>
<evidence type="ECO:0000256" key="20">
    <source>
        <dbReference type="ARBA" id="ARBA00079387"/>
    </source>
</evidence>
<feature type="repeat" description="Solcar" evidence="22">
    <location>
        <begin position="23"/>
        <end position="110"/>
    </location>
</feature>
<evidence type="ECO:0000256" key="23">
    <source>
        <dbReference type="RuleBase" id="RU000488"/>
    </source>
</evidence>
<keyword evidence="3 23" id="KW-0813">Transport</keyword>
<keyword evidence="9" id="KW-0496">Mitochondrion</keyword>
<dbReference type="Gene3D" id="1.50.40.10">
    <property type="entry name" value="Mitochondrial carrier domain"/>
    <property type="match status" value="2"/>
</dbReference>
<evidence type="ECO:0000256" key="17">
    <source>
        <dbReference type="ARBA" id="ARBA00071763"/>
    </source>
</evidence>
<evidence type="ECO:0000256" key="16">
    <source>
        <dbReference type="ARBA" id="ARBA00052673"/>
    </source>
</evidence>
<evidence type="ECO:0000256" key="5">
    <source>
        <dbReference type="ARBA" id="ARBA00022737"/>
    </source>
</evidence>
<dbReference type="SUPFAM" id="SSF103506">
    <property type="entry name" value="Mitochondrial carrier"/>
    <property type="match status" value="1"/>
</dbReference>
<gene>
    <name evidence="24" type="primary">Slc25a29</name>
    <name evidence="24" type="ORF">NPIL_702771</name>
</gene>
<dbReference type="GO" id="GO:0005743">
    <property type="term" value="C:mitochondrial inner membrane"/>
    <property type="evidence" value="ECO:0007669"/>
    <property type="project" value="UniProtKB-SubCell"/>
</dbReference>
<evidence type="ECO:0000256" key="2">
    <source>
        <dbReference type="ARBA" id="ARBA00006375"/>
    </source>
</evidence>
<dbReference type="PRINTS" id="PR00926">
    <property type="entry name" value="MITOCARRIER"/>
</dbReference>
<evidence type="ECO:0000256" key="22">
    <source>
        <dbReference type="PROSITE-ProRule" id="PRU00282"/>
    </source>
</evidence>
<dbReference type="Proteomes" id="UP000887013">
    <property type="component" value="Unassembled WGS sequence"/>
</dbReference>
<proteinExistence type="inferred from homology"/>
<dbReference type="EMBL" id="BMAW01004354">
    <property type="protein sequence ID" value="GFS88263.1"/>
    <property type="molecule type" value="Genomic_DNA"/>
</dbReference>
<dbReference type="FunFam" id="1.50.40.10:FF:000037">
    <property type="entry name" value="Solute carrier family 25 member 29"/>
    <property type="match status" value="1"/>
</dbReference>
<evidence type="ECO:0000256" key="19">
    <source>
        <dbReference type="ARBA" id="ARBA00078745"/>
    </source>
</evidence>
<sequence length="340" mass="37492">MSSHNAGYLVFYEIFCEQLISDTSLLLITTIRFDVGCAGVLVGHPFDTVKVRLQTQDSSNKMYRGTFHCLSTIVKQESFQGLFKGMSSPMVGLAAINAIVFGVYGNITRASSSPISLQTQFLAGSAAGLIQSFVTSPMELAKTRMQLQGQDARQAKAPFWQRNKIMYKNPLDCLMKAFKSEGFRGVYRGLGSTILRDAPGFGVYFSGYEYLMGLVSDPKGVPNTVTLLSVGGLAGVISWIVIYPVDVIKSRLQADGMDGNEKKYKNFLDCIRKSYKMEGFPVFTKGLNSTIIRAFPTNAATFTVVTWVLMMFNNPANKELEVHNPNNVLLLDQEVQPLAC</sequence>
<name>A0A8X6N0V9_NEPPI</name>
<dbReference type="Pfam" id="PF00153">
    <property type="entry name" value="Mito_carr"/>
    <property type="match status" value="3"/>
</dbReference>
<dbReference type="PANTHER" id="PTHR45624">
    <property type="entry name" value="MITOCHONDRIAL BASIC AMINO ACIDS TRANSPORTER-RELATED"/>
    <property type="match status" value="1"/>
</dbReference>
<protein>
    <recommendedName>
        <fullName evidence="17">Mitochondrial basic amino acids transporter</fullName>
    </recommendedName>
    <alternativeName>
        <fullName evidence="21">Carnitine/acylcarnitine translocase-like</fullName>
    </alternativeName>
    <alternativeName>
        <fullName evidence="20">Mitochondrial carnitine/acylcarnitine carrier protein CACL</fullName>
    </alternativeName>
    <alternativeName>
        <fullName evidence="19">Mitochondrial ornithine transporter 3</fullName>
    </alternativeName>
    <alternativeName>
        <fullName evidence="18">Solute carrier family 25 member 29</fullName>
    </alternativeName>
</protein>
<keyword evidence="8" id="KW-1133">Transmembrane helix</keyword>
<keyword evidence="25" id="KW-1185">Reference proteome</keyword>
<dbReference type="InterPro" id="IPR023395">
    <property type="entry name" value="MCP_dom_sf"/>
</dbReference>
<evidence type="ECO:0000256" key="13">
    <source>
        <dbReference type="ARBA" id="ARBA00050768"/>
    </source>
</evidence>
<evidence type="ECO:0000256" key="18">
    <source>
        <dbReference type="ARBA" id="ARBA00076491"/>
    </source>
</evidence>
<dbReference type="InterPro" id="IPR050567">
    <property type="entry name" value="Mitochondrial_Carrier"/>
</dbReference>
<comment type="catalytic activity">
    <reaction evidence="16">
        <text>N(omega)-methyl-L-arginine(in) + L-arginine(out) = N(omega)-methyl-L-arginine(out) + L-arginine(in)</text>
        <dbReference type="Rhea" id="RHEA:72803"/>
        <dbReference type="ChEBI" id="CHEBI:32682"/>
        <dbReference type="ChEBI" id="CHEBI:114953"/>
    </reaction>
</comment>
<comment type="catalytic activity">
    <reaction evidence="15">
        <text>L-ornithine(in) + L-arginine(out) = L-ornithine(out) + L-arginine(in)</text>
        <dbReference type="Rhea" id="RHEA:34991"/>
        <dbReference type="ChEBI" id="CHEBI:32682"/>
        <dbReference type="ChEBI" id="CHEBI:46911"/>
    </reaction>
</comment>
<evidence type="ECO:0000256" key="9">
    <source>
        <dbReference type="ARBA" id="ARBA00023128"/>
    </source>
</evidence>
<comment type="catalytic activity">
    <reaction evidence="11">
        <text>L-lysine(out) + L-arginine(in) = L-lysine(in) + L-arginine(out)</text>
        <dbReference type="Rhea" id="RHEA:70827"/>
        <dbReference type="ChEBI" id="CHEBI:32551"/>
        <dbReference type="ChEBI" id="CHEBI:32682"/>
    </reaction>
</comment>
<keyword evidence="10 22" id="KW-0472">Membrane</keyword>
<dbReference type="PROSITE" id="PS50920">
    <property type="entry name" value="SOLCAR"/>
    <property type="match status" value="3"/>
</dbReference>
<dbReference type="PANTHER" id="PTHR45624:SF61">
    <property type="entry name" value="MITOCHONDRIAL BASIC AMINO ACIDS TRANSPORTER"/>
    <property type="match status" value="1"/>
</dbReference>
<comment type="catalytic activity">
    <reaction evidence="14">
        <text>L-homoarginine(in) + L-arginine(out) = L-homoarginine(out) + L-arginine(in)</text>
        <dbReference type="Rhea" id="RHEA:72799"/>
        <dbReference type="ChEBI" id="CHEBI:32682"/>
        <dbReference type="ChEBI" id="CHEBI:143006"/>
    </reaction>
</comment>
<feature type="repeat" description="Solcar" evidence="22">
    <location>
        <begin position="115"/>
        <end position="214"/>
    </location>
</feature>
<comment type="catalytic activity">
    <reaction evidence="13">
        <text>L-histidine(out) + L-arginine(in) = L-histidine(in) + L-arginine(out)</text>
        <dbReference type="Rhea" id="RHEA:71063"/>
        <dbReference type="ChEBI" id="CHEBI:32682"/>
        <dbReference type="ChEBI" id="CHEBI:57595"/>
    </reaction>
</comment>
<evidence type="ECO:0000313" key="25">
    <source>
        <dbReference type="Proteomes" id="UP000887013"/>
    </source>
</evidence>
<evidence type="ECO:0000256" key="1">
    <source>
        <dbReference type="ARBA" id="ARBA00004448"/>
    </source>
</evidence>
<dbReference type="GO" id="GO:1990575">
    <property type="term" value="P:mitochondrial L-ornithine transmembrane transport"/>
    <property type="evidence" value="ECO:0007669"/>
    <property type="project" value="TreeGrafter"/>
</dbReference>
<evidence type="ECO:0000256" key="3">
    <source>
        <dbReference type="ARBA" id="ARBA00022448"/>
    </source>
</evidence>
<accession>A0A8X6N0V9</accession>
<comment type="caution">
    <text evidence="24">The sequence shown here is derived from an EMBL/GenBank/DDBJ whole genome shotgun (WGS) entry which is preliminary data.</text>
</comment>
<keyword evidence="4 22" id="KW-0812">Transmembrane</keyword>
<keyword evidence="6" id="KW-0999">Mitochondrion inner membrane</keyword>
<feature type="repeat" description="Solcar" evidence="22">
    <location>
        <begin position="222"/>
        <end position="311"/>
    </location>
</feature>
<dbReference type="GO" id="GO:0005289">
    <property type="term" value="F:high-affinity L-arginine transmembrane transporter activity"/>
    <property type="evidence" value="ECO:0007669"/>
    <property type="project" value="TreeGrafter"/>
</dbReference>
<evidence type="ECO:0000256" key="12">
    <source>
        <dbReference type="ARBA" id="ARBA00050592"/>
    </source>
</evidence>
<evidence type="ECO:0000256" key="4">
    <source>
        <dbReference type="ARBA" id="ARBA00022692"/>
    </source>
</evidence>
<evidence type="ECO:0000256" key="15">
    <source>
        <dbReference type="ARBA" id="ARBA00051921"/>
    </source>
</evidence>
<evidence type="ECO:0000256" key="10">
    <source>
        <dbReference type="ARBA" id="ARBA00023136"/>
    </source>
</evidence>
<evidence type="ECO:0000256" key="21">
    <source>
        <dbReference type="ARBA" id="ARBA00080567"/>
    </source>
</evidence>
<dbReference type="InterPro" id="IPR018108">
    <property type="entry name" value="MCP_transmembrane"/>
</dbReference>
<evidence type="ECO:0000256" key="8">
    <source>
        <dbReference type="ARBA" id="ARBA00022989"/>
    </source>
</evidence>
<keyword evidence="5" id="KW-0677">Repeat</keyword>
<organism evidence="24 25">
    <name type="scientific">Nephila pilipes</name>
    <name type="common">Giant wood spider</name>
    <name type="synonym">Nephila maculata</name>
    <dbReference type="NCBI Taxonomy" id="299642"/>
    <lineage>
        <taxon>Eukaryota</taxon>
        <taxon>Metazoa</taxon>
        <taxon>Ecdysozoa</taxon>
        <taxon>Arthropoda</taxon>
        <taxon>Chelicerata</taxon>
        <taxon>Arachnida</taxon>
        <taxon>Araneae</taxon>
        <taxon>Araneomorphae</taxon>
        <taxon>Entelegynae</taxon>
        <taxon>Araneoidea</taxon>
        <taxon>Nephilidae</taxon>
        <taxon>Nephila</taxon>
    </lineage>
</organism>
<comment type="catalytic activity">
    <reaction evidence="12">
        <text>L-histidine(out) = L-histidine(in)</text>
        <dbReference type="Rhea" id="RHEA:72807"/>
        <dbReference type="ChEBI" id="CHEBI:57595"/>
    </reaction>
</comment>
<dbReference type="OrthoDB" id="193856at2759"/>
<comment type="subcellular location">
    <subcellularLocation>
        <location evidence="1">Mitochondrion inner membrane</location>
        <topology evidence="1">Multi-pass membrane protein</topology>
    </subcellularLocation>
</comment>
<evidence type="ECO:0000256" key="6">
    <source>
        <dbReference type="ARBA" id="ARBA00022792"/>
    </source>
</evidence>
<keyword evidence="7" id="KW-0029">Amino-acid transport</keyword>
<evidence type="ECO:0000256" key="14">
    <source>
        <dbReference type="ARBA" id="ARBA00051045"/>
    </source>
</evidence>
<comment type="similarity">
    <text evidence="2 23">Belongs to the mitochondrial carrier (TC 2.A.29) family.</text>
</comment>
<dbReference type="AlphaFoldDB" id="A0A8X6N0V9"/>